<dbReference type="InterPro" id="IPR011050">
    <property type="entry name" value="Pectin_lyase_fold/virulence"/>
</dbReference>
<dbReference type="InterPro" id="IPR036709">
    <property type="entry name" value="Autotransporte_beta_dom_sf"/>
</dbReference>
<dbReference type="InterPro" id="IPR006315">
    <property type="entry name" value="OM_autotransptr_brl_dom"/>
</dbReference>
<evidence type="ECO:0000256" key="1">
    <source>
        <dbReference type="ARBA" id="ARBA00022729"/>
    </source>
</evidence>
<dbReference type="NCBIfam" id="TIGR02601">
    <property type="entry name" value="autotrns_rpt"/>
    <property type="match status" value="1"/>
</dbReference>
<dbReference type="InterPro" id="IPR013425">
    <property type="entry name" value="Autotrns_rpt"/>
</dbReference>
<accession>A0A7Z2V7H8</accession>
<dbReference type="NCBIfam" id="TIGR04393">
    <property type="entry name" value="rpt_T5SS_PEPC"/>
    <property type="match status" value="5"/>
</dbReference>
<dbReference type="PANTHER" id="PTHR35037">
    <property type="entry name" value="C-TERMINAL REGION OF AIDA-LIKE PROTEIN"/>
    <property type="match status" value="1"/>
</dbReference>
<dbReference type="InterPro" id="IPR030895">
    <property type="entry name" value="T5SS_PEPC_rpt"/>
</dbReference>
<name>A0A7Z2V7H8_XANCA</name>
<dbReference type="InterPro" id="IPR005546">
    <property type="entry name" value="Autotransporte_beta"/>
</dbReference>
<evidence type="ECO:0000313" key="4">
    <source>
        <dbReference type="Proteomes" id="UP000503498"/>
    </source>
</evidence>
<dbReference type="InterPro" id="IPR043990">
    <property type="entry name" value="AC_1"/>
</dbReference>
<dbReference type="Pfam" id="PF18883">
    <property type="entry name" value="AC_1"/>
    <property type="match status" value="1"/>
</dbReference>
<proteinExistence type="predicted"/>
<dbReference type="InterPro" id="IPR012332">
    <property type="entry name" value="Autotransporter_pectin_lyase_C"/>
</dbReference>
<dbReference type="SUPFAM" id="SSF103515">
    <property type="entry name" value="Autotransporter"/>
    <property type="match status" value="1"/>
</dbReference>
<evidence type="ECO:0000259" key="2">
    <source>
        <dbReference type="PROSITE" id="PS51208"/>
    </source>
</evidence>
<dbReference type="RefSeq" id="WP_169704550.1">
    <property type="nucleotide sequence ID" value="NZ_CP051651.1"/>
</dbReference>
<dbReference type="Proteomes" id="UP000503498">
    <property type="component" value="Chromosome"/>
</dbReference>
<keyword evidence="1" id="KW-0732">Signal</keyword>
<evidence type="ECO:0000313" key="3">
    <source>
        <dbReference type="EMBL" id="QJD66505.1"/>
    </source>
</evidence>
<protein>
    <submittedName>
        <fullName evidence="3">Autotransporter outer membrane beta-barrel domain-containing protein</fullName>
    </submittedName>
</protein>
<reference evidence="3 4" key="1">
    <citation type="submission" date="2020-04" db="EMBL/GenBank/DDBJ databases">
        <title>Genome-Wide Identification of 5-Methylcytosine Sites in Bacterial Genomes By High-Throughput Sequencing of MspJI Restriction Fragments.</title>
        <authorList>
            <person name="Wu V."/>
        </authorList>
    </citation>
    <scope>NUCLEOTIDE SEQUENCE [LARGE SCALE GENOMIC DNA]</scope>
    <source>
        <strain evidence="3 4">NEB122</strain>
    </source>
</reference>
<dbReference type="CDD" id="cd01344">
    <property type="entry name" value="PL2_Passenger_AT"/>
    <property type="match status" value="1"/>
</dbReference>
<gene>
    <name evidence="3" type="ORF">HG421_01405</name>
</gene>
<dbReference type="InterPro" id="IPR051551">
    <property type="entry name" value="Autotransporter_adhesion"/>
</dbReference>
<dbReference type="Gene3D" id="2.160.20.20">
    <property type="match status" value="1"/>
</dbReference>
<dbReference type="GO" id="GO:0019867">
    <property type="term" value="C:outer membrane"/>
    <property type="evidence" value="ECO:0007669"/>
    <property type="project" value="InterPro"/>
</dbReference>
<dbReference type="PROSITE" id="PS51208">
    <property type="entry name" value="AUTOTRANSPORTER"/>
    <property type="match status" value="1"/>
</dbReference>
<dbReference type="EMBL" id="CP051651">
    <property type="protein sequence ID" value="QJD66505.1"/>
    <property type="molecule type" value="Genomic_DNA"/>
</dbReference>
<organism evidence="3 4">
    <name type="scientific">Xanthomonas campestris pv. badrii</name>
    <dbReference type="NCBI Taxonomy" id="149696"/>
    <lineage>
        <taxon>Bacteria</taxon>
        <taxon>Pseudomonadati</taxon>
        <taxon>Pseudomonadota</taxon>
        <taxon>Gammaproteobacteria</taxon>
        <taxon>Lysobacterales</taxon>
        <taxon>Lysobacteraceae</taxon>
        <taxon>Xanthomonas</taxon>
    </lineage>
</organism>
<dbReference type="SUPFAM" id="SSF51126">
    <property type="entry name" value="Pectin lyase-like"/>
    <property type="match status" value="2"/>
</dbReference>
<reference evidence="3 4" key="2">
    <citation type="submission" date="2020-04" db="EMBL/GenBank/DDBJ databases">
        <authorList>
            <person name="Fomenkov A."/>
            <person name="Anton B.P."/>
            <person name="Roberts R.J."/>
        </authorList>
    </citation>
    <scope>NUCLEOTIDE SEQUENCE [LARGE SCALE GENOMIC DNA]</scope>
    <source>
        <strain evidence="3 4">NEB122</strain>
    </source>
</reference>
<dbReference type="PANTHER" id="PTHR35037:SF3">
    <property type="entry name" value="C-TERMINAL REGION OF AIDA-LIKE PROTEIN"/>
    <property type="match status" value="1"/>
</dbReference>
<dbReference type="SMART" id="SM00869">
    <property type="entry name" value="Autotransporter"/>
    <property type="match status" value="1"/>
</dbReference>
<feature type="domain" description="Autotransporter" evidence="2">
    <location>
        <begin position="2292"/>
        <end position="2569"/>
    </location>
</feature>
<dbReference type="NCBIfam" id="TIGR01414">
    <property type="entry name" value="autotrans_barl"/>
    <property type="match status" value="1"/>
</dbReference>
<dbReference type="Gene3D" id="2.40.128.130">
    <property type="entry name" value="Autotransporter beta-domain"/>
    <property type="match status" value="1"/>
</dbReference>
<sequence length="2569" mass="253050">MSSNKLQCPSMQSTPVAPGAQGGLGRSPLHVAIHLALLAVVAVGQGVHAEEISIEGDQVYSFGLFGSSDNLLIGSSVDATLLVNEGNFAVAKNMYLGLNGGGNGRVVLSGSGSGLGISNLIPDQHPLAPGDMINASEVVIGGAGVGSISVVDGAAFNFGSLILGANSGSGDLSVNGKGSLASQVLGQVSGSFGRIDPEGKWVVGDVGTGTLSVLNGGAFTSQGILTVGASSGGRGTVTVSGADDDGNFANMVINEAGYELRSNIGDNGVGVLNVENGGKLTVNGGTYGLALGNNTTGDGTVSVSGANSVLTNQKGTIVGNAGTGTLSVLNGGTFTSDGALIVGNEDGGTGTVGVLNGGALTSRGAMTVGASSGSRGTVTVSGAGDDATFADIRGGGVRSNIGDNGVGVLNLENGGKLTVSGGTYGLALGNNTTGDGTVSVSGANSVLTNQNGTIVGNAGAGTLSVLDGGAFLSNGALIVGNEDGGTGTVGVLNGGTFTSNGALIVGNEDGSTGTLGVLNGGTLTSRGTMTVGASSGSRGTVTVSGSGDDATFADIRGGGVRSNIGDNGVGVLNLENGGKLTVSGGTYGLALGNNTTGDGTVSVSGANSVLTNQNGTIVGNAGAGTLSVLNGGTFSSNGALIVGSEDGSTGNVGVLNGGTLTSHGTMIVVGNQGGSTGIVSVLNGGTLTSGGVMTVGASSGSRGTVTVSGADDDGNFANMVINEAGYELRSNIGDNGVGVLNVENGGKLTVNGGTYGLALGNNTTGDGTVSVSGANSVLTNQKGTIVGNAGAGTLSVLNGGAFLSNGALIVGNEDGGTGTVGVLNGGTFTSNGALIVGNEDGSTGTLGVLNGGTLTSRGTMTVGASSGSRGTVTVSGSGDDATFADIRGGGVRSNIGDNGVGVLNLENGGKLTVSGGTYGLALGNNTTGDGTVSVSGANSVLTNQNGTIVGNAGTGTLSVLNGGTFTSGGSLTVGSASGSAGTIAIGALDGNAPAAPGVISTSDDTIHVGAGTGNIIFNHTGSSYSFDKDLNITEGGTLNLRQLAGITNLTTSAWSGNTVLTGGTLRLGSTTSLGSGNITFNGGTLDFGTDMTLHSAASLTLTSGGVQADVSSLPRPTPGPISESIFTTGDTFVQGLISADTITGTTAALKLDGVNVTDRVEIHGSDGDTVGIGSWGFKVAQQGLTFGIASGLTGVDIYQDKTLSVNLADSGSTIAIVDAVLSGAGGLALNAEGGTLTFGNVANAYTGSSLLSAGTVDVATDNAFGASSSLALAGGARLNLRGHTQAVGALDTADGSLLDLGGGSLSVKGGAIAGRLAGDGALVFVDGNTAITGANADLQAAVSIAPSATAILSQGNGLGQGDIALQGGLVLGGSEAATLSNVLTGSGAVTNTGDWTLAQGNTFTGGTTVSSGRLTLLASDAAGTGGIVNNAVLTLAGAEDSTLANEISGAGQLAKTGDNTWIIGRDNVDFTGSTEITSGRLVLETAGALGSSAINNASELRLSGVSGTLDNNVTGTGLLVAADGTQANLSGLSTFAGTLNVADDSMLTMADTELSQLSLGIVDGTLAVNAAQGEPLVLDNAWVGGGAFLLTAGSADAGYRLSGFDAFTGKVSLVNGRYTLDGRSSGMFSAATLASGDGNVLTLGTNATGALGLDGGTLDLADQAPVTSQSLAMTTGTIEADLSSVEQGQINETNLFTSGDSIERTLVHTVSGLQGSVANLTLRDRNGLSLDPLRAELKDVSGAGVGLGSWGLKLAQQANDLNLAWGLQGVDLYQDKMLALNVADGGSTEGIFNAVVSGAGGVSLTAAGGRVIFGNVANSYTGPTSLQAGTVEMATDNAFGATSWLTMASGTTLDMQGRAQTVGILDTVAGSALNLDGGSLTVKGGAIAGVLAGDGRLMFADGSTAVTGGNDALGAAVSIAPTATVRLSQGNGLGRGAITINGQLAFQDANGTLVNALSGAGVLSIDPSDITLSGDNSQFTGTMQIADAGSVLRVTGPSNLGAAAITNAGTLAVDTSEDWSLNNLVTGSGSFIKYGSGMLTTGSTLQSAGAITVEGGTLVMSQGSGNAGFIQVNRQGALASFATIDAPVTNAGTLNALNSLETYADHLNQDLQLNAGFTNAGLVDLAAVDSSAQPGNSVTVRNGYVGNNGVFRIRTVLGGDDSQTDRLVIDGGSATGHTSVIVDNAGGAGAKTSTGIVVVKTANEATTAADAFSLDSRSTGYRERFGTITAGAYDYTLKRGGNGGVADDWYLISSSTFRPEVGLYLANRNAATSMFGVPLQARAGNLSRRVASERFDTPFWARVSGGSLSYDEVRGQKISLDYSNLVTGLDADVDVGMNGEMRIGAMVGYGNATTSSRLLNTGERAGGRVRGTMGGVYGTWFANNQENIGAYVNTALRYGRYRNRIQDNGLDAETYNASSTSASLEGGYGFRLNDSVTRPLLLQPQVEVIYDHYKQAGRTERSTGTHVVSERPDSVNYRLGLRLEGSFKSYDEVVQPFVTLNWYSNTNVGAVSFDTLSVDSEAARHHLEVNVGTDATVGHNFVAWGSLGRQVGSNDYSGVMIQGGMKYSW</sequence>